<accession>A0A139AUK5</accession>
<feature type="region of interest" description="Disordered" evidence="1">
    <location>
        <begin position="359"/>
        <end position="413"/>
    </location>
</feature>
<feature type="compositionally biased region" description="Low complexity" evidence="1">
    <location>
        <begin position="647"/>
        <end position="679"/>
    </location>
</feature>
<feature type="region of interest" description="Disordered" evidence="1">
    <location>
        <begin position="269"/>
        <end position="288"/>
    </location>
</feature>
<feature type="region of interest" description="Disordered" evidence="1">
    <location>
        <begin position="301"/>
        <end position="322"/>
    </location>
</feature>
<feature type="compositionally biased region" description="Low complexity" evidence="1">
    <location>
        <begin position="699"/>
        <end position="726"/>
    </location>
</feature>
<feature type="compositionally biased region" description="Low complexity" evidence="1">
    <location>
        <begin position="541"/>
        <end position="557"/>
    </location>
</feature>
<dbReference type="EMBL" id="KQ965735">
    <property type="protein sequence ID" value="KXS20384.1"/>
    <property type="molecule type" value="Genomic_DNA"/>
</dbReference>
<feature type="compositionally biased region" description="Acidic residues" evidence="1">
    <location>
        <begin position="495"/>
        <end position="507"/>
    </location>
</feature>
<name>A0A139AUK5_GONPJ</name>
<protein>
    <submittedName>
        <fullName evidence="2">Uncharacterized protein</fullName>
    </submittedName>
</protein>
<dbReference type="Proteomes" id="UP000070544">
    <property type="component" value="Unassembled WGS sequence"/>
</dbReference>
<gene>
    <name evidence="2" type="ORF">M427DRAFT_131230</name>
</gene>
<feature type="region of interest" description="Disordered" evidence="1">
    <location>
        <begin position="541"/>
        <end position="606"/>
    </location>
</feature>
<feature type="region of interest" description="Disordered" evidence="1">
    <location>
        <begin position="639"/>
        <end position="729"/>
    </location>
</feature>
<feature type="compositionally biased region" description="Low complexity" evidence="1">
    <location>
        <begin position="396"/>
        <end position="409"/>
    </location>
</feature>
<organism evidence="2 3">
    <name type="scientific">Gonapodya prolifera (strain JEL478)</name>
    <name type="common">Monoblepharis prolifera</name>
    <dbReference type="NCBI Taxonomy" id="1344416"/>
    <lineage>
        <taxon>Eukaryota</taxon>
        <taxon>Fungi</taxon>
        <taxon>Fungi incertae sedis</taxon>
        <taxon>Chytridiomycota</taxon>
        <taxon>Chytridiomycota incertae sedis</taxon>
        <taxon>Monoblepharidomycetes</taxon>
        <taxon>Monoblepharidales</taxon>
        <taxon>Gonapodyaceae</taxon>
        <taxon>Gonapodya</taxon>
    </lineage>
</organism>
<reference evidence="2 3" key="1">
    <citation type="journal article" date="2015" name="Genome Biol. Evol.">
        <title>Phylogenomic analyses indicate that early fungi evolved digesting cell walls of algal ancestors of land plants.</title>
        <authorList>
            <person name="Chang Y."/>
            <person name="Wang S."/>
            <person name="Sekimoto S."/>
            <person name="Aerts A.L."/>
            <person name="Choi C."/>
            <person name="Clum A."/>
            <person name="LaButti K.M."/>
            <person name="Lindquist E.A."/>
            <person name="Yee Ngan C."/>
            <person name="Ohm R.A."/>
            <person name="Salamov A.A."/>
            <person name="Grigoriev I.V."/>
            <person name="Spatafora J.W."/>
            <person name="Berbee M.L."/>
        </authorList>
    </citation>
    <scope>NUCLEOTIDE SEQUENCE [LARGE SCALE GENOMIC DNA]</scope>
    <source>
        <strain evidence="2 3">JEL478</strain>
    </source>
</reference>
<evidence type="ECO:0000313" key="2">
    <source>
        <dbReference type="EMBL" id="KXS20384.1"/>
    </source>
</evidence>
<feature type="compositionally biased region" description="Polar residues" evidence="1">
    <location>
        <begin position="270"/>
        <end position="283"/>
    </location>
</feature>
<dbReference type="AlphaFoldDB" id="A0A139AUK5"/>
<keyword evidence="3" id="KW-1185">Reference proteome</keyword>
<sequence length="957" mass="102665">MAQTTDPTSISVGALSSAAGPFLIPLIAASLEPSHLSHAASYIASEVRGMVETPFRSIWNARMDERKLKYFLILVTLRQLQANYMKITAAVKRLTTLVGTNADSSSDVQNPASNHKQKAPNLPIWLERLVYLLALEPLLYCALHAVTRRRLLTEKYRNVLDKTMYPHIIKYKEITDCVSQLHPHDPSCTHSLLTESRSVFSKVSQIYFRVYLSQTVLAYALRIAYHLFVRPFVTVPPPSLRRNRSLQTRHRSVSAGSLARSVTFGEASDKTSGVFSPSEQISSPGIPLKRPGISVASAPAELTNPRLASPPTYTSAGPPILYEDQGSAMQTAPSSAAAVTPSSASIVVSAAASTSSSVHVSFPQSGASSQSQSTTPPSLTVSLPDSPAFTPRTPLRRSATSHSRRTSLLVASPHGAERRSSVLLVLADSVTEDVPRHPRLVKSASTSGLGRVVGQAWGRIRRATGSGTIGEQELEESKVETLERWSGSDMSGGEDYSDSDTDSEGTDSLLDELESFEEDEVESPRSDLSFSDASSRLASAAASASGSLPTSPSAGPSESEIPLRYSSDTGSHGGEEPRLSESIYDSGDEEASRAPSVKVAPGTEESVISHEKEIRMMGEYVVPLAGGELEESTRGLSTIPEDDIHETSPPGTVTPVTTQSSLLRSSTAPPAAPSSPLYSDNRTHFRAHARSVSATITGSSTRPSSRFSSAVLSYPRTSSRPSTPTSDVYKLDDSATAASGWLSRLRSGGVSSALEELETWSKEATKEVVNQVAKDAQGIADGWAHSTAYFGSNLIGHRFGMCYVLRLFGPIPSHPVLYYFSSMLGGWAIVFEHDHRVRSVNRMILAYLLCETLPDVGPFARTLMEATFTILGGLSHLSDLFTDSLIGVDVRSAISSLPLFAQSSQVLEKVREFVSSDQRLGGAFLLGSSAAFVGTLMHSGLMDLKAVFSSALSASQM</sequence>
<proteinExistence type="predicted"/>
<evidence type="ECO:0000313" key="3">
    <source>
        <dbReference type="Proteomes" id="UP000070544"/>
    </source>
</evidence>
<feature type="compositionally biased region" description="Low complexity" evidence="1">
    <location>
        <begin position="359"/>
        <end position="387"/>
    </location>
</feature>
<feature type="region of interest" description="Disordered" evidence="1">
    <location>
        <begin position="467"/>
        <end position="507"/>
    </location>
</feature>
<evidence type="ECO:0000256" key="1">
    <source>
        <dbReference type="SAM" id="MobiDB-lite"/>
    </source>
</evidence>